<dbReference type="Pfam" id="PF00205">
    <property type="entry name" value="TPP_enzyme_M"/>
    <property type="match status" value="1"/>
</dbReference>
<dbReference type="InterPro" id="IPR011766">
    <property type="entry name" value="TPP_enzyme_TPP-bd"/>
</dbReference>
<dbReference type="SUPFAM" id="SSF52467">
    <property type="entry name" value="DHS-like NAD/FAD-binding domain"/>
    <property type="match status" value="1"/>
</dbReference>
<dbReference type="Pfam" id="PF02776">
    <property type="entry name" value="TPP_enzyme_N"/>
    <property type="match status" value="1"/>
</dbReference>
<dbReference type="SUPFAM" id="SSF52518">
    <property type="entry name" value="Thiamin diphosphate-binding fold (THDP-binding)"/>
    <property type="match status" value="2"/>
</dbReference>
<dbReference type="CDD" id="cd07035">
    <property type="entry name" value="TPP_PYR_POX_like"/>
    <property type="match status" value="1"/>
</dbReference>
<keyword evidence="9" id="KW-1185">Reference proteome</keyword>
<dbReference type="CDD" id="cd00568">
    <property type="entry name" value="TPP_enzymes"/>
    <property type="match status" value="1"/>
</dbReference>
<evidence type="ECO:0000256" key="3">
    <source>
        <dbReference type="ARBA" id="ARBA00023052"/>
    </source>
</evidence>
<dbReference type="Gene3D" id="3.40.50.970">
    <property type="match status" value="2"/>
</dbReference>
<dbReference type="Pfam" id="PF02775">
    <property type="entry name" value="TPP_enzyme_C"/>
    <property type="match status" value="1"/>
</dbReference>
<evidence type="ECO:0000256" key="1">
    <source>
        <dbReference type="ARBA" id="ARBA00001964"/>
    </source>
</evidence>
<evidence type="ECO:0000259" key="6">
    <source>
        <dbReference type="Pfam" id="PF02775"/>
    </source>
</evidence>
<dbReference type="InterPro" id="IPR029035">
    <property type="entry name" value="DHS-like_NAD/FAD-binding_dom"/>
</dbReference>
<dbReference type="PANTHER" id="PTHR18968">
    <property type="entry name" value="THIAMINE PYROPHOSPHATE ENZYMES"/>
    <property type="match status" value="1"/>
</dbReference>
<protein>
    <submittedName>
        <fullName evidence="8">Thiamine pyrophosphate-binding protein</fullName>
    </submittedName>
</protein>
<organism evidence="8 9">
    <name type="scientific">Methylocapsa polymorpha</name>
    <dbReference type="NCBI Taxonomy" id="3080828"/>
    <lineage>
        <taxon>Bacteria</taxon>
        <taxon>Pseudomonadati</taxon>
        <taxon>Pseudomonadota</taxon>
        <taxon>Alphaproteobacteria</taxon>
        <taxon>Hyphomicrobiales</taxon>
        <taxon>Beijerinckiaceae</taxon>
        <taxon>Methylocapsa</taxon>
    </lineage>
</organism>
<evidence type="ECO:0000256" key="2">
    <source>
        <dbReference type="ARBA" id="ARBA00007812"/>
    </source>
</evidence>
<sequence>MQLGTDFILHALASEDIDHLFMVPGGLVDPFLPALGRQTALAPIVAAQEGGAVYMADGYARASGKFGAALCIGGPGFTNTVTAVATAQTDGSPVLLLSGEVSTLIEGLGMFQDASPQTIDDVSIMKPIVRYSSSIDNPRNLPHLFRHALLQLRTRPSGPVHLSLPIDSQTDEISASYARIDPALVDSAPLSLAAATSALQHFLGPSCGKPPAKIAILAGAGVEHAHAARALKQFAELWQIPVATTLRAKGVFPEDHPLSLGVFGYAGTHHSRMALLDAPPDLLIVLASGLNERDTMHWSLQLKPNAAICVNLAPASIGMHSEGGGVVGDCGAFLTYLLDRSDELGPPMQATLAERSGWVSDIRSKPRLQDVENCASDAVPIHPARAISELRRVFPRDGILLVDSGAHRAFAGHYWEAYEPRTYISATNLGPMGWAIPAAIGVQCAQPQRRVAIITGDGCMHMNGIEVSTAARYKLPIVFVVINNAALGNVWLRAHKLGPVPDELTRLPDHDWAGFARALGCRGETVDEPAGLAGAFERALNGDGPCLIDVKADKTAATPVGDWASALAAYSYHE</sequence>
<dbReference type="Proteomes" id="UP001626536">
    <property type="component" value="Chromosome"/>
</dbReference>
<evidence type="ECO:0000259" key="5">
    <source>
        <dbReference type="Pfam" id="PF00205"/>
    </source>
</evidence>
<feature type="domain" description="Thiamine pyrophosphate enzyme TPP-binding" evidence="6">
    <location>
        <begin position="403"/>
        <end position="550"/>
    </location>
</feature>
<dbReference type="EMBL" id="CP136862">
    <property type="protein sequence ID" value="WOJ91022.1"/>
    <property type="molecule type" value="Genomic_DNA"/>
</dbReference>
<comment type="cofactor">
    <cofactor evidence="1">
        <name>thiamine diphosphate</name>
        <dbReference type="ChEBI" id="CHEBI:58937"/>
    </cofactor>
</comment>
<name>A0ABZ0HW75_9HYPH</name>
<reference evidence="8 9" key="1">
    <citation type="submission" date="2023-10" db="EMBL/GenBank/DDBJ databases">
        <title>Novel methanotroph of the genus Methylocapsa from a subarctic wetland.</title>
        <authorList>
            <person name="Belova S.E."/>
            <person name="Oshkin I.Y."/>
            <person name="Miroshnikov K."/>
            <person name="Dedysh S.N."/>
        </authorList>
    </citation>
    <scope>NUCLEOTIDE SEQUENCE [LARGE SCALE GENOMIC DNA]</scope>
    <source>
        <strain evidence="8 9">RX1</strain>
    </source>
</reference>
<evidence type="ECO:0000259" key="7">
    <source>
        <dbReference type="Pfam" id="PF02776"/>
    </source>
</evidence>
<accession>A0ABZ0HW75</accession>
<feature type="domain" description="Thiamine pyrophosphate enzyme N-terminal TPP-binding" evidence="7">
    <location>
        <begin position="4"/>
        <end position="113"/>
    </location>
</feature>
<dbReference type="RefSeq" id="WP_407340611.1">
    <property type="nucleotide sequence ID" value="NZ_CP136862.1"/>
</dbReference>
<dbReference type="InterPro" id="IPR045229">
    <property type="entry name" value="TPP_enz"/>
</dbReference>
<evidence type="ECO:0000313" key="8">
    <source>
        <dbReference type="EMBL" id="WOJ91022.1"/>
    </source>
</evidence>
<dbReference type="InterPro" id="IPR012001">
    <property type="entry name" value="Thiamin_PyroP_enz_TPP-bd_dom"/>
</dbReference>
<dbReference type="PANTHER" id="PTHR18968:SF166">
    <property type="entry name" value="2-HYDROXYACYL-COA LYASE 2"/>
    <property type="match status" value="1"/>
</dbReference>
<gene>
    <name evidence="8" type="ORF">RZS28_06990</name>
</gene>
<dbReference type="Gene3D" id="3.40.50.1220">
    <property type="entry name" value="TPP-binding domain"/>
    <property type="match status" value="1"/>
</dbReference>
<dbReference type="InterPro" id="IPR012000">
    <property type="entry name" value="Thiamin_PyroP_enz_cen_dom"/>
</dbReference>
<keyword evidence="3 4" id="KW-0786">Thiamine pyrophosphate</keyword>
<evidence type="ECO:0000313" key="9">
    <source>
        <dbReference type="Proteomes" id="UP001626536"/>
    </source>
</evidence>
<proteinExistence type="inferred from homology"/>
<feature type="domain" description="Thiamine pyrophosphate enzyme central" evidence="5">
    <location>
        <begin position="213"/>
        <end position="337"/>
    </location>
</feature>
<comment type="similarity">
    <text evidence="2 4">Belongs to the TPP enzyme family.</text>
</comment>
<dbReference type="InterPro" id="IPR029061">
    <property type="entry name" value="THDP-binding"/>
</dbReference>
<evidence type="ECO:0000256" key="4">
    <source>
        <dbReference type="RuleBase" id="RU362132"/>
    </source>
</evidence>